<evidence type="ECO:0000313" key="1">
    <source>
        <dbReference type="EMBL" id="AXF23665.1"/>
    </source>
</evidence>
<evidence type="ECO:0000313" key="2">
    <source>
        <dbReference type="Proteomes" id="UP000253104"/>
    </source>
</evidence>
<organism evidence="1 2">
    <name type="scientific">Burkholderia pyrrocinia</name>
    <name type="common">Pseudomonas pyrrocinia</name>
    <dbReference type="NCBI Taxonomy" id="60550"/>
    <lineage>
        <taxon>Bacteria</taxon>
        <taxon>Pseudomonadati</taxon>
        <taxon>Pseudomonadota</taxon>
        <taxon>Betaproteobacteria</taxon>
        <taxon>Burkholderiales</taxon>
        <taxon>Burkholderiaceae</taxon>
        <taxon>Burkholderia</taxon>
        <taxon>Burkholderia cepacia complex</taxon>
    </lineage>
</organism>
<dbReference type="EMBL" id="CP024903">
    <property type="protein sequence ID" value="AXF23665.1"/>
    <property type="molecule type" value="Genomic_DNA"/>
</dbReference>
<proteinExistence type="predicted"/>
<reference evidence="1 2" key="1">
    <citation type="journal article" date="2018" name="ISME J.">
        <title>Involvement of Burkholderiaceae and sulfurous volatiles in disease-suppressive soils.</title>
        <authorList>
            <person name="Carrion V.J."/>
            <person name="Cordovez V."/>
            <person name="Tyc O."/>
            <person name="Etalo D.W."/>
            <person name="de Bruijn I."/>
            <person name="de Jager V.C."/>
            <person name="Medema M.H."/>
            <person name="Eberl L."/>
            <person name="Raaijmakers J.M."/>
        </authorList>
    </citation>
    <scope>NUCLEOTIDE SEQUENCE [LARGE SCALE GENOMIC DNA]</scope>
    <source>
        <strain evidence="2">mHSR5</strain>
    </source>
</reference>
<gene>
    <name evidence="1" type="ORF">CUJ89_25025</name>
</gene>
<sequence length="66" mass="7126">MSAILRGGVNRGVNSGCALVRQDLPKASDDIGRSRCTSKNVKLGFSPVNAGKARRVSVFRCYVTVW</sequence>
<accession>A0A2Z5N298</accession>
<name>A0A2Z5N298_BURPY</name>
<protein>
    <submittedName>
        <fullName evidence="1">Uncharacterized protein</fullName>
    </submittedName>
</protein>
<dbReference type="Proteomes" id="UP000253104">
    <property type="component" value="Chromosome mHSR5_B"/>
</dbReference>
<dbReference type="AlphaFoldDB" id="A0A2Z5N298"/>
<dbReference type="OrthoDB" id="9029525at2"/>